<dbReference type="Proteomes" id="UP000189705">
    <property type="component" value="Unplaced"/>
</dbReference>
<dbReference type="KEGG" id="asn:102383587"/>
<proteinExistence type="predicted"/>
<dbReference type="eggNOG" id="ENOG502RZ0A">
    <property type="taxonomic scope" value="Eukaryota"/>
</dbReference>
<dbReference type="OrthoDB" id="2130396at2759"/>
<accession>A0A1U8DNU8</accession>
<dbReference type="AlphaFoldDB" id="A0A1U8DNU8"/>
<sequence>MEILCAKQELKQQETNLSNSEQKVLAIQSKLKQRSEQQKAVEVRLSEKRMELLKLQTAVHETEDKILKKTAVIHDQITHNIRGEISFLHQQVRERELLAEQDRFLRNKIMGDYASLTKENTMLRSQLLELKKQLDIERALGEESYTSHSSSITQLLTMKDHEEDLQREIKRHQELLMKEKNNFQDLMEKIHILEKGRTSLDLSIATMNSRTAELKGMLAKEEQDNIELQRDKALLIDLVSNLQNQLVGRDSKLSQASAMMLQLDENISALKRKHELHQSLQSEKWQEISKMASSMRKLTKSMTDVAEIMGKY</sequence>
<feature type="coiled-coil region" evidence="1">
    <location>
        <begin position="113"/>
        <end position="273"/>
    </location>
</feature>
<keyword evidence="1" id="KW-0175">Coiled coil</keyword>
<dbReference type="RefSeq" id="XP_014382011.1">
    <property type="nucleotide sequence ID" value="XM_014526525.2"/>
</dbReference>
<dbReference type="GeneID" id="102383587"/>
<evidence type="ECO:0000313" key="4">
    <source>
        <dbReference type="RefSeq" id="XP_014382011.1"/>
    </source>
</evidence>
<keyword evidence="2" id="KW-1185">Reference proteome</keyword>
<protein>
    <submittedName>
        <fullName evidence="3">Golgin subfamily B member 1-like</fullName>
    </submittedName>
</protein>
<evidence type="ECO:0000313" key="3">
    <source>
        <dbReference type="RefSeq" id="XP_006037206.1"/>
    </source>
</evidence>
<dbReference type="RefSeq" id="XP_006037206.1">
    <property type="nucleotide sequence ID" value="XM_006037144.3"/>
</dbReference>
<evidence type="ECO:0000256" key="1">
    <source>
        <dbReference type="SAM" id="Coils"/>
    </source>
</evidence>
<reference evidence="3 4" key="1">
    <citation type="submission" date="2025-04" db="UniProtKB">
        <authorList>
            <consortium name="RefSeq"/>
        </authorList>
    </citation>
    <scope>IDENTIFICATION</scope>
</reference>
<name>A0A1U8DNU8_ALLSI</name>
<organism evidence="2 4">
    <name type="scientific">Alligator sinensis</name>
    <name type="common">Chinese alligator</name>
    <dbReference type="NCBI Taxonomy" id="38654"/>
    <lineage>
        <taxon>Eukaryota</taxon>
        <taxon>Metazoa</taxon>
        <taxon>Chordata</taxon>
        <taxon>Craniata</taxon>
        <taxon>Vertebrata</taxon>
        <taxon>Euteleostomi</taxon>
        <taxon>Archelosauria</taxon>
        <taxon>Archosauria</taxon>
        <taxon>Crocodylia</taxon>
        <taxon>Alligatoridae</taxon>
        <taxon>Alligatorinae</taxon>
        <taxon>Alligator</taxon>
    </lineage>
</organism>
<dbReference type="STRING" id="38654.A0A1U8DNU8"/>
<feature type="coiled-coil region" evidence="1">
    <location>
        <begin position="3"/>
        <end position="65"/>
    </location>
</feature>
<gene>
    <name evidence="3 4" type="primary">LOC102383587</name>
</gene>
<evidence type="ECO:0000313" key="2">
    <source>
        <dbReference type="Proteomes" id="UP000189705"/>
    </source>
</evidence>